<protein>
    <submittedName>
        <fullName evidence="1">Uncharacterized protein</fullName>
    </submittedName>
</protein>
<dbReference type="Proteomes" id="UP000829447">
    <property type="component" value="Linkage Group LG7"/>
</dbReference>
<sequence length="93" mass="10343">YESGLKKTQPLEQTDESDGDSSVLSVSSVELPKKPKVHKHMRQTVTTCVREHQKHCGKIHSGTRGCQKGELYESCFSECGNEPIYHCPYSGSS</sequence>
<accession>A0ACC5WLA6</accession>
<organism evidence="1 2">
    <name type="scientific">Pangasianodon gigas</name>
    <name type="common">Mekong giant catfish</name>
    <name type="synonym">Pangasius gigas</name>
    <dbReference type="NCBI Taxonomy" id="30993"/>
    <lineage>
        <taxon>Eukaryota</taxon>
        <taxon>Metazoa</taxon>
        <taxon>Chordata</taxon>
        <taxon>Craniata</taxon>
        <taxon>Vertebrata</taxon>
        <taxon>Euteleostomi</taxon>
        <taxon>Actinopterygii</taxon>
        <taxon>Neopterygii</taxon>
        <taxon>Teleostei</taxon>
        <taxon>Ostariophysi</taxon>
        <taxon>Siluriformes</taxon>
        <taxon>Pangasiidae</taxon>
        <taxon>Pangasianodon</taxon>
    </lineage>
</organism>
<feature type="non-terminal residue" evidence="1">
    <location>
        <position position="1"/>
    </location>
</feature>
<comment type="caution">
    <text evidence="1">The sequence shown here is derived from an EMBL/GenBank/DDBJ whole genome shotgun (WGS) entry which is preliminary data.</text>
</comment>
<evidence type="ECO:0000313" key="2">
    <source>
        <dbReference type="Proteomes" id="UP000829447"/>
    </source>
</evidence>
<dbReference type="EMBL" id="CM040460">
    <property type="protein sequence ID" value="MCI4379868.1"/>
    <property type="molecule type" value="Genomic_DNA"/>
</dbReference>
<gene>
    <name evidence="1" type="ORF">PGIGA_G00233340</name>
</gene>
<reference evidence="1 2" key="1">
    <citation type="journal article" date="2022" name="bioRxiv">
        <title>An ancient truncated duplication of the anti-Mullerian hormone receptor type 2 gene is a potential conserved master sex determinant in the Pangasiidae catfish family.</title>
        <authorList>
            <person name="Wen M."/>
            <person name="Pan Q."/>
            <person name="Jouanno E."/>
            <person name="Montfort J."/>
            <person name="Zahm M."/>
            <person name="Cabau C."/>
            <person name="Klopp C."/>
            <person name="Iampietro C."/>
            <person name="Roques C."/>
            <person name="Bouchez O."/>
            <person name="Castinel A."/>
            <person name="Donnadieu C."/>
            <person name="Parrinello H."/>
            <person name="Poncet C."/>
            <person name="Belmonte E."/>
            <person name="Gautier V."/>
            <person name="Avarre J.-C."/>
            <person name="Dugue R."/>
            <person name="Gustiano R."/>
            <person name="Ha T.T.T."/>
            <person name="Campet M."/>
            <person name="Sriphairoj K."/>
            <person name="Ribolli J."/>
            <person name="de Almeida F.L."/>
            <person name="Desvignes T."/>
            <person name="Postlethwait J.H."/>
            <person name="Bucao C.F."/>
            <person name="Robinson-Rechavi M."/>
            <person name="Bobe J."/>
            <person name="Herpin A."/>
            <person name="Guiguen Y."/>
        </authorList>
    </citation>
    <scope>NUCLEOTIDE SEQUENCE [LARGE SCALE GENOMIC DNA]</scope>
    <source>
        <strain evidence="1">YG-Dec2019</strain>
    </source>
</reference>
<name>A0ACC5WLA6_PANGG</name>
<proteinExistence type="predicted"/>
<keyword evidence="2" id="KW-1185">Reference proteome</keyword>
<evidence type="ECO:0000313" key="1">
    <source>
        <dbReference type="EMBL" id="MCI4379868.1"/>
    </source>
</evidence>